<keyword evidence="2" id="KW-1185">Reference proteome</keyword>
<sequence>MCLWICPKLNRFGLPNAGLDAAYAIISSSARRAMPTAMAANATLSISRRRSVDLAHDVGAGGHEHVLED</sequence>
<dbReference type="AlphaFoldDB" id="A0ABD3P8R8"/>
<name>A0ABD3P8R8_9STRA</name>
<gene>
    <name evidence="1" type="ORF">ACHAW5_003834</name>
</gene>
<dbReference type="EMBL" id="JALLAZ020000921">
    <property type="protein sequence ID" value="KAL3784644.1"/>
    <property type="molecule type" value="Genomic_DNA"/>
</dbReference>
<reference evidence="1 2" key="1">
    <citation type="submission" date="2024-10" db="EMBL/GenBank/DDBJ databases">
        <title>Updated reference genomes for cyclostephanoid diatoms.</title>
        <authorList>
            <person name="Roberts W.R."/>
            <person name="Alverson A.J."/>
        </authorList>
    </citation>
    <scope>NUCLEOTIDE SEQUENCE [LARGE SCALE GENOMIC DNA]</scope>
    <source>
        <strain evidence="1 2">AJA276-08</strain>
    </source>
</reference>
<evidence type="ECO:0000313" key="2">
    <source>
        <dbReference type="Proteomes" id="UP001530315"/>
    </source>
</evidence>
<evidence type="ECO:0000313" key="1">
    <source>
        <dbReference type="EMBL" id="KAL3784644.1"/>
    </source>
</evidence>
<protein>
    <submittedName>
        <fullName evidence="1">Uncharacterized protein</fullName>
    </submittedName>
</protein>
<dbReference type="Proteomes" id="UP001530315">
    <property type="component" value="Unassembled WGS sequence"/>
</dbReference>
<organism evidence="1 2">
    <name type="scientific">Stephanodiscus triporus</name>
    <dbReference type="NCBI Taxonomy" id="2934178"/>
    <lineage>
        <taxon>Eukaryota</taxon>
        <taxon>Sar</taxon>
        <taxon>Stramenopiles</taxon>
        <taxon>Ochrophyta</taxon>
        <taxon>Bacillariophyta</taxon>
        <taxon>Coscinodiscophyceae</taxon>
        <taxon>Thalassiosirophycidae</taxon>
        <taxon>Stephanodiscales</taxon>
        <taxon>Stephanodiscaceae</taxon>
        <taxon>Stephanodiscus</taxon>
    </lineage>
</organism>
<comment type="caution">
    <text evidence="1">The sequence shown here is derived from an EMBL/GenBank/DDBJ whole genome shotgun (WGS) entry which is preliminary data.</text>
</comment>
<accession>A0ABD3P8R8</accession>
<proteinExistence type="predicted"/>